<dbReference type="SUPFAM" id="SSF54593">
    <property type="entry name" value="Glyoxalase/Bleomycin resistance protein/Dihydroxybiphenyl dioxygenase"/>
    <property type="match status" value="1"/>
</dbReference>
<keyword evidence="2" id="KW-0560">Oxidoreductase</keyword>
<dbReference type="AlphaFoldDB" id="A0A8J3QWQ4"/>
<dbReference type="InterPro" id="IPR029068">
    <property type="entry name" value="Glyas_Bleomycin-R_OHBP_Dase"/>
</dbReference>
<dbReference type="InterPro" id="IPR037523">
    <property type="entry name" value="VOC_core"/>
</dbReference>
<proteinExistence type="predicted"/>
<dbReference type="InterPro" id="IPR004360">
    <property type="entry name" value="Glyas_Fos-R_dOase_dom"/>
</dbReference>
<protein>
    <submittedName>
        <fullName evidence="2">Extradiol dioxygenase</fullName>
    </submittedName>
</protein>
<keyword evidence="2" id="KW-0223">Dioxygenase</keyword>
<evidence type="ECO:0000259" key="1">
    <source>
        <dbReference type="PROSITE" id="PS51819"/>
    </source>
</evidence>
<keyword evidence="3" id="KW-1185">Reference proteome</keyword>
<dbReference type="PROSITE" id="PS51819">
    <property type="entry name" value="VOC"/>
    <property type="match status" value="1"/>
</dbReference>
<evidence type="ECO:0000313" key="3">
    <source>
        <dbReference type="Proteomes" id="UP000642748"/>
    </source>
</evidence>
<dbReference type="GO" id="GO:0051213">
    <property type="term" value="F:dioxygenase activity"/>
    <property type="evidence" value="ECO:0007669"/>
    <property type="project" value="UniProtKB-KW"/>
</dbReference>
<dbReference type="RefSeq" id="WP_203921036.1">
    <property type="nucleotide sequence ID" value="NZ_BONZ01000055.1"/>
</dbReference>
<reference evidence="2" key="1">
    <citation type="submission" date="2021-01" db="EMBL/GenBank/DDBJ databases">
        <title>Whole genome shotgun sequence of Rugosimonospora africana NBRC 104875.</title>
        <authorList>
            <person name="Komaki H."/>
            <person name="Tamura T."/>
        </authorList>
    </citation>
    <scope>NUCLEOTIDE SEQUENCE</scope>
    <source>
        <strain evidence="2">NBRC 104875</strain>
    </source>
</reference>
<dbReference type="Gene3D" id="3.10.180.10">
    <property type="entry name" value="2,3-Dihydroxybiphenyl 1,2-Dioxygenase, domain 1"/>
    <property type="match status" value="1"/>
</dbReference>
<organism evidence="2 3">
    <name type="scientific">Rugosimonospora africana</name>
    <dbReference type="NCBI Taxonomy" id="556532"/>
    <lineage>
        <taxon>Bacteria</taxon>
        <taxon>Bacillati</taxon>
        <taxon>Actinomycetota</taxon>
        <taxon>Actinomycetes</taxon>
        <taxon>Micromonosporales</taxon>
        <taxon>Micromonosporaceae</taxon>
        <taxon>Rugosimonospora</taxon>
    </lineage>
</organism>
<dbReference type="Proteomes" id="UP000642748">
    <property type="component" value="Unassembled WGS sequence"/>
</dbReference>
<evidence type="ECO:0000313" key="2">
    <source>
        <dbReference type="EMBL" id="GIH17482.1"/>
    </source>
</evidence>
<gene>
    <name evidence="2" type="ORF">Raf01_56540</name>
</gene>
<name>A0A8J3QWQ4_9ACTN</name>
<accession>A0A8J3QWQ4</accession>
<dbReference type="Pfam" id="PF00903">
    <property type="entry name" value="Glyoxalase"/>
    <property type="match status" value="1"/>
</dbReference>
<feature type="domain" description="VOC" evidence="1">
    <location>
        <begin position="5"/>
        <end position="125"/>
    </location>
</feature>
<dbReference type="EMBL" id="BONZ01000055">
    <property type="protein sequence ID" value="GIH17482.1"/>
    <property type="molecule type" value="Genomic_DNA"/>
</dbReference>
<sequence length="127" mass="14358">MVDLKLYGIRLRVNEPGRPFRFYRDAMGLTSRAGREDEEFALFVDSEGTGVELVSHREDRQDAAQGRPADHTTLIFDTTNVHDKLSALREWGAEVVDEPTDIVPLGVRIARLRDPAGNLIELRQKLT</sequence>
<comment type="caution">
    <text evidence="2">The sequence shown here is derived from an EMBL/GenBank/DDBJ whole genome shotgun (WGS) entry which is preliminary data.</text>
</comment>